<dbReference type="EMBL" id="BOMG01000111">
    <property type="protein sequence ID" value="GID60632.1"/>
    <property type="molecule type" value="Genomic_DNA"/>
</dbReference>
<sequence length="88" mass="9383">MRLSTSIVERERVLDLEFLTAHTPAAAILLGFCARPAADAVIFISVMVSVEKSQRVEAIKAIRSGQPPMAPSSSPGDPTPPTVEQPAR</sequence>
<protein>
    <submittedName>
        <fullName evidence="2">Uncharacterized protein</fullName>
    </submittedName>
</protein>
<accession>A0ABQ3XQ26</accession>
<comment type="caution">
    <text evidence="2">The sequence shown here is derived from an EMBL/GenBank/DDBJ whole genome shotgun (WGS) entry which is preliminary data.</text>
</comment>
<feature type="region of interest" description="Disordered" evidence="1">
    <location>
        <begin position="63"/>
        <end position="88"/>
    </location>
</feature>
<reference evidence="2 3" key="1">
    <citation type="submission" date="2021-01" db="EMBL/GenBank/DDBJ databases">
        <title>Whole genome shotgun sequence of Actinoplanes couchii NBRC 106145.</title>
        <authorList>
            <person name="Komaki H."/>
            <person name="Tamura T."/>
        </authorList>
    </citation>
    <scope>NUCLEOTIDE SEQUENCE [LARGE SCALE GENOMIC DNA]</scope>
    <source>
        <strain evidence="2 3">NBRC 106145</strain>
    </source>
</reference>
<evidence type="ECO:0000313" key="2">
    <source>
        <dbReference type="EMBL" id="GID60632.1"/>
    </source>
</evidence>
<evidence type="ECO:0000313" key="3">
    <source>
        <dbReference type="Proteomes" id="UP000612282"/>
    </source>
</evidence>
<feature type="compositionally biased region" description="Pro residues" evidence="1">
    <location>
        <begin position="77"/>
        <end position="88"/>
    </location>
</feature>
<proteinExistence type="predicted"/>
<dbReference type="Proteomes" id="UP000612282">
    <property type="component" value="Unassembled WGS sequence"/>
</dbReference>
<keyword evidence="3" id="KW-1185">Reference proteome</keyword>
<organism evidence="2 3">
    <name type="scientific">Actinoplanes couchii</name>
    <dbReference type="NCBI Taxonomy" id="403638"/>
    <lineage>
        <taxon>Bacteria</taxon>
        <taxon>Bacillati</taxon>
        <taxon>Actinomycetota</taxon>
        <taxon>Actinomycetes</taxon>
        <taxon>Micromonosporales</taxon>
        <taxon>Micromonosporaceae</taxon>
        <taxon>Actinoplanes</taxon>
    </lineage>
</organism>
<name>A0ABQ3XQ26_9ACTN</name>
<evidence type="ECO:0000256" key="1">
    <source>
        <dbReference type="SAM" id="MobiDB-lite"/>
    </source>
</evidence>
<gene>
    <name evidence="2" type="ORF">Aco03nite_090360</name>
</gene>